<accession>A0ABU0A334</accession>
<comment type="caution">
    <text evidence="2">The sequence shown here is derived from an EMBL/GenBank/DDBJ whole genome shotgun (WGS) entry which is preliminary data.</text>
</comment>
<dbReference type="Proteomes" id="UP001230005">
    <property type="component" value="Unassembled WGS sequence"/>
</dbReference>
<dbReference type="InterPro" id="IPR052716">
    <property type="entry name" value="MOSC_domain"/>
</dbReference>
<reference evidence="2 3" key="1">
    <citation type="submission" date="2023-07" db="EMBL/GenBank/DDBJ databases">
        <title>Genomic Encyclopedia of Type Strains, Phase IV (KMG-IV): sequencing the most valuable type-strain genomes for metagenomic binning, comparative biology and taxonomic classification.</title>
        <authorList>
            <person name="Goeker M."/>
        </authorList>
    </citation>
    <scope>NUCLEOTIDE SEQUENCE [LARGE SCALE GENOMIC DNA]</scope>
    <source>
        <strain evidence="2 3">DSM 9768</strain>
    </source>
</reference>
<protein>
    <submittedName>
        <fullName evidence="2">MOSC domain-containing protein YiiM</fullName>
    </submittedName>
</protein>
<name>A0ABU0A334_9BACI</name>
<evidence type="ECO:0000313" key="2">
    <source>
        <dbReference type="EMBL" id="MDQ0257899.1"/>
    </source>
</evidence>
<dbReference type="Gene3D" id="2.40.33.20">
    <property type="entry name" value="PK beta-barrel domain-like"/>
    <property type="match status" value="1"/>
</dbReference>
<dbReference type="InterPro" id="IPR005302">
    <property type="entry name" value="MoCF_Sase_C"/>
</dbReference>
<dbReference type="RefSeq" id="WP_307332361.1">
    <property type="nucleotide sequence ID" value="NZ_JAUSUG010000037.1"/>
</dbReference>
<dbReference type="PROSITE" id="PS51340">
    <property type="entry name" value="MOSC"/>
    <property type="match status" value="1"/>
</dbReference>
<keyword evidence="3" id="KW-1185">Reference proteome</keyword>
<evidence type="ECO:0000259" key="1">
    <source>
        <dbReference type="PROSITE" id="PS51340"/>
    </source>
</evidence>
<dbReference type="PANTHER" id="PTHR36930">
    <property type="entry name" value="METAL-SULFUR CLUSTER BIOSYNTHESIS PROTEINS YUAD-RELATED"/>
    <property type="match status" value="1"/>
</dbReference>
<gene>
    <name evidence="2" type="ORF">J2S74_005362</name>
</gene>
<dbReference type="EMBL" id="JAUSUG010000037">
    <property type="protein sequence ID" value="MDQ0257899.1"/>
    <property type="molecule type" value="Genomic_DNA"/>
</dbReference>
<proteinExistence type="predicted"/>
<evidence type="ECO:0000313" key="3">
    <source>
        <dbReference type="Proteomes" id="UP001230005"/>
    </source>
</evidence>
<dbReference type="PANTHER" id="PTHR36930:SF1">
    <property type="entry name" value="MOSC DOMAIN-CONTAINING PROTEIN"/>
    <property type="match status" value="1"/>
</dbReference>
<sequence length="144" mass="16073">MTGSLKGIWIKRMKRGPMDFVELASLTENRGIDTNADQGGKRQVTIIEEEVWEQLMNKFNASLDPSNRRANLLVRGIDLKESRGKVLEIGGCKIEILGETKPCERMDEALPGLKDEMYPEWRGGAFGKVLNSGTIKIGDHVNLT</sequence>
<feature type="domain" description="MOSC" evidence="1">
    <location>
        <begin position="18"/>
        <end position="144"/>
    </location>
</feature>
<dbReference type="Pfam" id="PF03473">
    <property type="entry name" value="MOSC"/>
    <property type="match status" value="1"/>
</dbReference>
<organism evidence="2 3">
    <name type="scientific">Evansella vedderi</name>
    <dbReference type="NCBI Taxonomy" id="38282"/>
    <lineage>
        <taxon>Bacteria</taxon>
        <taxon>Bacillati</taxon>
        <taxon>Bacillota</taxon>
        <taxon>Bacilli</taxon>
        <taxon>Bacillales</taxon>
        <taxon>Bacillaceae</taxon>
        <taxon>Evansella</taxon>
    </lineage>
</organism>
<dbReference type="SUPFAM" id="SSF50800">
    <property type="entry name" value="PK beta-barrel domain-like"/>
    <property type="match status" value="1"/>
</dbReference>
<dbReference type="InterPro" id="IPR011037">
    <property type="entry name" value="Pyrv_Knase-like_insert_dom_sf"/>
</dbReference>